<accession>A0A3A8EJI2</accession>
<protein>
    <submittedName>
        <fullName evidence="1">Uncharacterized protein</fullName>
    </submittedName>
</protein>
<sequence length="101" mass="11843">MSYKHNNLMAMRQRYWDDTESSHVNAEKALFQQLLVETEIFPAANLDDAKQLFFSLPSIILIQGYAKGFNHEAVQNLIRQHINTHRDALQQKQDVKIKFKI</sequence>
<comment type="caution">
    <text evidence="1">The sequence shown here is derived from an EMBL/GenBank/DDBJ whole genome shotgun (WGS) entry which is preliminary data.</text>
</comment>
<dbReference type="Proteomes" id="UP000282388">
    <property type="component" value="Unassembled WGS sequence"/>
</dbReference>
<organism evidence="1 2">
    <name type="scientific">Acinetobacter tianfuensis</name>
    <dbReference type="NCBI Taxonomy" id="2419603"/>
    <lineage>
        <taxon>Bacteria</taxon>
        <taxon>Pseudomonadati</taxon>
        <taxon>Pseudomonadota</taxon>
        <taxon>Gammaproteobacteria</taxon>
        <taxon>Moraxellales</taxon>
        <taxon>Moraxellaceae</taxon>
        <taxon>Acinetobacter</taxon>
    </lineage>
</organism>
<proteinExistence type="predicted"/>
<evidence type="ECO:0000313" key="1">
    <source>
        <dbReference type="EMBL" id="RKG30900.1"/>
    </source>
</evidence>
<reference evidence="1 2" key="1">
    <citation type="submission" date="2018-09" db="EMBL/GenBank/DDBJ databases">
        <title>The draft genome of Acinetobacter spp. strains.</title>
        <authorList>
            <person name="Qin J."/>
            <person name="Feng Y."/>
            <person name="Zong Z."/>
        </authorList>
    </citation>
    <scope>NUCLEOTIDE SEQUENCE [LARGE SCALE GENOMIC DNA]</scope>
    <source>
        <strain evidence="1 2">WCHAc060012</strain>
    </source>
</reference>
<dbReference type="EMBL" id="RAXV01000019">
    <property type="protein sequence ID" value="RKG30900.1"/>
    <property type="molecule type" value="Genomic_DNA"/>
</dbReference>
<name>A0A3A8EJI2_9GAMM</name>
<dbReference type="RefSeq" id="WP_120402661.1">
    <property type="nucleotide sequence ID" value="NZ_RAXV01000019.1"/>
</dbReference>
<gene>
    <name evidence="1" type="ORF">D7V32_09555</name>
</gene>
<keyword evidence="2" id="KW-1185">Reference proteome</keyword>
<evidence type="ECO:0000313" key="2">
    <source>
        <dbReference type="Proteomes" id="UP000282388"/>
    </source>
</evidence>
<dbReference type="OrthoDB" id="6701019at2"/>
<dbReference type="AlphaFoldDB" id="A0A3A8EJI2"/>